<gene>
    <name evidence="1" type="ORF">MLD38_025417</name>
</gene>
<keyword evidence="2" id="KW-1185">Reference proteome</keyword>
<organism evidence="1 2">
    <name type="scientific">Melastoma candidum</name>
    <dbReference type="NCBI Taxonomy" id="119954"/>
    <lineage>
        <taxon>Eukaryota</taxon>
        <taxon>Viridiplantae</taxon>
        <taxon>Streptophyta</taxon>
        <taxon>Embryophyta</taxon>
        <taxon>Tracheophyta</taxon>
        <taxon>Spermatophyta</taxon>
        <taxon>Magnoliopsida</taxon>
        <taxon>eudicotyledons</taxon>
        <taxon>Gunneridae</taxon>
        <taxon>Pentapetalae</taxon>
        <taxon>rosids</taxon>
        <taxon>malvids</taxon>
        <taxon>Myrtales</taxon>
        <taxon>Melastomataceae</taxon>
        <taxon>Melastomatoideae</taxon>
        <taxon>Melastomateae</taxon>
        <taxon>Melastoma</taxon>
    </lineage>
</organism>
<comment type="caution">
    <text evidence="1">The sequence shown here is derived from an EMBL/GenBank/DDBJ whole genome shotgun (WGS) entry which is preliminary data.</text>
</comment>
<accession>A0ACB9NVR8</accession>
<protein>
    <submittedName>
        <fullName evidence="1">Uncharacterized protein</fullName>
    </submittedName>
</protein>
<proteinExistence type="predicted"/>
<sequence length="381" mass="42602">MDEASAVVTRYWCHACSQVVVPVMELEIKCPYCGDGFVEEMGSTDDNPGGDEELESDRDRALSLWAPVLLGMMGNRRRRRRTIRRMGFDDDDDENYNEDIESRRGGESELDREMESIIQRRRSSATILQLLQGIRDRAGISSEFERLDYGRDRDEDRDSDREGERVILINPFSQTIVVQGSSNVSSQTSNLIGSLGDYFIGPGLELLLQHLSENDPNRFGTLPARKEVVEAMPTVKIVEQVQCSVCLDDLDVGAEAREMPCKHKFHEACILPWLELHSSCPVCRFQLPAEEVKNNDSGRNGSGEQEREEGNITNDIAGEEADENLRDDSGRRFQFRWSFNSLFSSLSGSRANTVGNSTSSSSLSPSSSNAHEGASRGNDED</sequence>
<evidence type="ECO:0000313" key="2">
    <source>
        <dbReference type="Proteomes" id="UP001057402"/>
    </source>
</evidence>
<reference evidence="2" key="1">
    <citation type="journal article" date="2023" name="Front. Plant Sci.">
        <title>Chromosomal-level genome assembly of Melastoma candidum provides insights into trichome evolution.</title>
        <authorList>
            <person name="Zhong Y."/>
            <person name="Wu W."/>
            <person name="Sun C."/>
            <person name="Zou P."/>
            <person name="Liu Y."/>
            <person name="Dai S."/>
            <person name="Zhou R."/>
        </authorList>
    </citation>
    <scope>NUCLEOTIDE SEQUENCE [LARGE SCALE GENOMIC DNA]</scope>
</reference>
<name>A0ACB9NVR8_9MYRT</name>
<dbReference type="EMBL" id="CM042886">
    <property type="protein sequence ID" value="KAI4340598.1"/>
    <property type="molecule type" value="Genomic_DNA"/>
</dbReference>
<evidence type="ECO:0000313" key="1">
    <source>
        <dbReference type="EMBL" id="KAI4340598.1"/>
    </source>
</evidence>
<dbReference type="Proteomes" id="UP001057402">
    <property type="component" value="Chromosome 7"/>
</dbReference>